<gene>
    <name evidence="2" type="ORF">OUZ56_008792</name>
</gene>
<protein>
    <submittedName>
        <fullName evidence="2">Uncharacterized protein</fullName>
    </submittedName>
</protein>
<feature type="region of interest" description="Disordered" evidence="1">
    <location>
        <begin position="94"/>
        <end position="126"/>
    </location>
</feature>
<feature type="region of interest" description="Disordered" evidence="1">
    <location>
        <begin position="135"/>
        <end position="154"/>
    </location>
</feature>
<evidence type="ECO:0000313" key="3">
    <source>
        <dbReference type="Proteomes" id="UP001234178"/>
    </source>
</evidence>
<sequence length="279" mass="30737">MEHPDCPVKTEESVRKKWNNFETKAKAVIRNHRSGLNETGGGPSNGPLCNLFQKYWEQYLGIDNPSVAAEIDMAIDTEKGVVFMDEVEMVDHILGRPTSSTPAASKKSGDESDSNLQDDESDGIISENNGVEVAASAERTTTPPPSTSSDIWPAPAELTARCTDLSNLEAKGKSLKRTSSTMLPFQSGRNSSSPNSNTVETILKQGRSKVPKTLRETLKTTKLSLCESSETAAHARMMEQRMRLLSATMDIREKLNDPLSRDEIPVDLQNIIFHPYDNI</sequence>
<feature type="region of interest" description="Disordered" evidence="1">
    <location>
        <begin position="169"/>
        <end position="198"/>
    </location>
</feature>
<evidence type="ECO:0000256" key="1">
    <source>
        <dbReference type="SAM" id="MobiDB-lite"/>
    </source>
</evidence>
<keyword evidence="3" id="KW-1185">Reference proteome</keyword>
<dbReference type="EMBL" id="JAOYFB010000037">
    <property type="protein sequence ID" value="KAK4023376.1"/>
    <property type="molecule type" value="Genomic_DNA"/>
</dbReference>
<accession>A0ABR0AE21</accession>
<feature type="compositionally biased region" description="Acidic residues" evidence="1">
    <location>
        <begin position="111"/>
        <end position="122"/>
    </location>
</feature>
<name>A0ABR0AE21_9CRUS</name>
<feature type="compositionally biased region" description="Polar residues" evidence="1">
    <location>
        <begin position="177"/>
        <end position="198"/>
    </location>
</feature>
<dbReference type="Proteomes" id="UP001234178">
    <property type="component" value="Unassembled WGS sequence"/>
</dbReference>
<proteinExistence type="predicted"/>
<organism evidence="2 3">
    <name type="scientific">Daphnia magna</name>
    <dbReference type="NCBI Taxonomy" id="35525"/>
    <lineage>
        <taxon>Eukaryota</taxon>
        <taxon>Metazoa</taxon>
        <taxon>Ecdysozoa</taxon>
        <taxon>Arthropoda</taxon>
        <taxon>Crustacea</taxon>
        <taxon>Branchiopoda</taxon>
        <taxon>Diplostraca</taxon>
        <taxon>Cladocera</taxon>
        <taxon>Anomopoda</taxon>
        <taxon>Daphniidae</taxon>
        <taxon>Daphnia</taxon>
    </lineage>
</organism>
<comment type="caution">
    <text evidence="2">The sequence shown here is derived from an EMBL/GenBank/DDBJ whole genome shotgun (WGS) entry which is preliminary data.</text>
</comment>
<reference evidence="2 3" key="1">
    <citation type="journal article" date="2023" name="Nucleic Acids Res.">
        <title>The hologenome of Daphnia magna reveals possible DNA methylation and microbiome-mediated evolution of the host genome.</title>
        <authorList>
            <person name="Chaturvedi A."/>
            <person name="Li X."/>
            <person name="Dhandapani V."/>
            <person name="Marshall H."/>
            <person name="Kissane S."/>
            <person name="Cuenca-Cambronero M."/>
            <person name="Asole G."/>
            <person name="Calvet F."/>
            <person name="Ruiz-Romero M."/>
            <person name="Marangio P."/>
            <person name="Guigo R."/>
            <person name="Rago D."/>
            <person name="Mirbahai L."/>
            <person name="Eastwood N."/>
            <person name="Colbourne J.K."/>
            <person name="Zhou J."/>
            <person name="Mallon E."/>
            <person name="Orsini L."/>
        </authorList>
    </citation>
    <scope>NUCLEOTIDE SEQUENCE [LARGE SCALE GENOMIC DNA]</scope>
    <source>
        <strain evidence="2">LRV0_1</strain>
    </source>
</reference>
<evidence type="ECO:0000313" key="2">
    <source>
        <dbReference type="EMBL" id="KAK4023376.1"/>
    </source>
</evidence>